<accession>A0A8K0GGE2</accession>
<dbReference type="AlphaFoldDB" id="A0A8K0GGE2"/>
<dbReference type="GO" id="GO:0046872">
    <property type="term" value="F:metal ion binding"/>
    <property type="evidence" value="ECO:0007669"/>
    <property type="project" value="UniProtKB-KW"/>
</dbReference>
<keyword evidence="2" id="KW-0479">Metal-binding</keyword>
<dbReference type="PANTHER" id="PTHR43270:SF4">
    <property type="entry name" value="CARNOSINE DIPEPTIDASE 2, ISOFORM A"/>
    <property type="match status" value="1"/>
</dbReference>
<dbReference type="Pfam" id="PF01546">
    <property type="entry name" value="Peptidase_M20"/>
    <property type="match status" value="1"/>
</dbReference>
<dbReference type="Gene3D" id="3.30.70.360">
    <property type="match status" value="1"/>
</dbReference>
<comment type="caution">
    <text evidence="4">The sequence shown here is derived from an EMBL/GenBank/DDBJ whole genome shotgun (WGS) entry which is preliminary data.</text>
</comment>
<keyword evidence="5" id="KW-1185">Reference proteome</keyword>
<evidence type="ECO:0000256" key="2">
    <source>
        <dbReference type="ARBA" id="ARBA00022723"/>
    </source>
</evidence>
<keyword evidence="1" id="KW-0645">Protease</keyword>
<dbReference type="Proteomes" id="UP000801492">
    <property type="component" value="Unassembled WGS sequence"/>
</dbReference>
<evidence type="ECO:0000313" key="5">
    <source>
        <dbReference type="Proteomes" id="UP000801492"/>
    </source>
</evidence>
<dbReference type="InterPro" id="IPR002933">
    <property type="entry name" value="Peptidase_M20"/>
</dbReference>
<dbReference type="InterPro" id="IPR051458">
    <property type="entry name" value="Cyt/Met_Dipeptidase"/>
</dbReference>
<gene>
    <name evidence="4" type="ORF">ILUMI_07935</name>
</gene>
<reference evidence="4" key="1">
    <citation type="submission" date="2019-08" db="EMBL/GenBank/DDBJ databases">
        <title>The genome of the North American firefly Photinus pyralis.</title>
        <authorList>
            <consortium name="Photinus pyralis genome working group"/>
            <person name="Fallon T.R."/>
            <person name="Sander Lower S.E."/>
            <person name="Weng J.-K."/>
        </authorList>
    </citation>
    <scope>NUCLEOTIDE SEQUENCE</scope>
    <source>
        <strain evidence="4">TRF0915ILg1</strain>
        <tissue evidence="4">Whole body</tissue>
    </source>
</reference>
<dbReference type="PANTHER" id="PTHR43270">
    <property type="entry name" value="BETA-ALA-HIS DIPEPTIDASE"/>
    <property type="match status" value="1"/>
</dbReference>
<protein>
    <submittedName>
        <fullName evidence="4">Uncharacterized protein</fullName>
    </submittedName>
</protein>
<sequence length="495" mass="58160">MVYPHTFRTEHSETKTTSATYGEYYARQIQKKITIQPQLLKIFQYVDSNRNEILKNLQNAVKIPSISGELKYRSDVHKMIKYTEDWLTKLGVKYECFNVGFHELEGKKYHIPSIILGSIGNDYSKKTVCVYGWLDVKHPDKTKWNTDPWDVTEIHKRLYGCGTSAGKSTLISWFTAIKAFQNSNLDLPVNIKFVIESMHYQESQGLEAFLALRRQDFFFNVNYVVVCDSEWIGEKYPCLTYGSVGMLHFKVTIEKSKDSHTDIKDNMIKIFERIHDEKDNILIPKFNDYVQQITPDEEQVYEAIRDFDVEEIRDTLPEYKRKWDKVKVLMHFWRLPSILVNDIEECTCEKQDKTKIKRHFIIKIVPRQIVEKSTQLTLQHINNVCKELKIDNKVDAELVSASRPWIEDIRSPNYEAARRATIQVYKEDPNMIREDRDLKVVTMLNRILEKSILVWPTGDCMINSGGNNENILKKHYYEGIKLMGAYLFQISYIKD</sequence>
<evidence type="ECO:0000256" key="3">
    <source>
        <dbReference type="ARBA" id="ARBA00022801"/>
    </source>
</evidence>
<evidence type="ECO:0000256" key="1">
    <source>
        <dbReference type="ARBA" id="ARBA00022670"/>
    </source>
</evidence>
<dbReference type="Gene3D" id="3.40.630.10">
    <property type="entry name" value="Zn peptidases"/>
    <property type="match status" value="1"/>
</dbReference>
<dbReference type="SUPFAM" id="SSF53187">
    <property type="entry name" value="Zn-dependent exopeptidases"/>
    <property type="match status" value="1"/>
</dbReference>
<keyword evidence="3" id="KW-0378">Hydrolase</keyword>
<proteinExistence type="predicted"/>
<dbReference type="GO" id="GO:0008233">
    <property type="term" value="F:peptidase activity"/>
    <property type="evidence" value="ECO:0007669"/>
    <property type="project" value="UniProtKB-KW"/>
</dbReference>
<dbReference type="GO" id="GO:0006508">
    <property type="term" value="P:proteolysis"/>
    <property type="evidence" value="ECO:0007669"/>
    <property type="project" value="UniProtKB-KW"/>
</dbReference>
<dbReference type="OrthoDB" id="7832001at2759"/>
<name>A0A8K0GGE2_IGNLU</name>
<organism evidence="4 5">
    <name type="scientific">Ignelater luminosus</name>
    <name type="common">Cucubano</name>
    <name type="synonym">Pyrophorus luminosus</name>
    <dbReference type="NCBI Taxonomy" id="2038154"/>
    <lineage>
        <taxon>Eukaryota</taxon>
        <taxon>Metazoa</taxon>
        <taxon>Ecdysozoa</taxon>
        <taxon>Arthropoda</taxon>
        <taxon>Hexapoda</taxon>
        <taxon>Insecta</taxon>
        <taxon>Pterygota</taxon>
        <taxon>Neoptera</taxon>
        <taxon>Endopterygota</taxon>
        <taxon>Coleoptera</taxon>
        <taxon>Polyphaga</taxon>
        <taxon>Elateriformia</taxon>
        <taxon>Elateroidea</taxon>
        <taxon>Elateridae</taxon>
        <taxon>Agrypninae</taxon>
        <taxon>Pyrophorini</taxon>
        <taxon>Ignelater</taxon>
    </lineage>
</organism>
<evidence type="ECO:0000313" key="4">
    <source>
        <dbReference type="EMBL" id="KAF2898246.1"/>
    </source>
</evidence>
<dbReference type="EMBL" id="VTPC01003624">
    <property type="protein sequence ID" value="KAF2898246.1"/>
    <property type="molecule type" value="Genomic_DNA"/>
</dbReference>